<keyword evidence="7" id="KW-0961">Cell wall biogenesis/degradation</keyword>
<evidence type="ECO:0000256" key="4">
    <source>
        <dbReference type="ARBA" id="ARBA00022801"/>
    </source>
</evidence>
<organism evidence="11 12">
    <name type="scientific">Smittium culicis</name>
    <dbReference type="NCBI Taxonomy" id="133412"/>
    <lineage>
        <taxon>Eukaryota</taxon>
        <taxon>Fungi</taxon>
        <taxon>Fungi incertae sedis</taxon>
        <taxon>Zoopagomycota</taxon>
        <taxon>Kickxellomycotina</taxon>
        <taxon>Harpellomycetes</taxon>
        <taxon>Harpellales</taxon>
        <taxon>Legeriomycetaceae</taxon>
        <taxon>Smittium</taxon>
    </lineage>
</organism>
<evidence type="ECO:0000256" key="7">
    <source>
        <dbReference type="ARBA" id="ARBA00023316"/>
    </source>
</evidence>
<reference evidence="11 12" key="1">
    <citation type="submission" date="2017-01" db="EMBL/GenBank/DDBJ databases">
        <authorList>
            <person name="Mah S.A."/>
            <person name="Swanson W.J."/>
            <person name="Moy G.W."/>
            <person name="Vacquier V.D."/>
        </authorList>
    </citation>
    <scope>NUCLEOTIDE SEQUENCE [LARGE SCALE GENOMIC DNA]</scope>
    <source>
        <strain evidence="11 12">GSMNP</strain>
    </source>
</reference>
<protein>
    <recommendedName>
        <fullName evidence="3">glucan endo-1,3-beta-D-glucosidase</fullName>
        <ecNumber evidence="3">3.2.1.39</ecNumber>
    </recommendedName>
</protein>
<dbReference type="PANTHER" id="PTHR31983">
    <property type="entry name" value="ENDO-1,3(4)-BETA-GLUCANASE 1"/>
    <property type="match status" value="1"/>
</dbReference>
<dbReference type="InterPro" id="IPR040720">
    <property type="entry name" value="GH81_C"/>
</dbReference>
<feature type="domain" description="Glycosyl hydrolase family 81 N-terminal" evidence="9">
    <location>
        <begin position="48"/>
        <end position="321"/>
    </location>
</feature>
<dbReference type="AlphaFoldDB" id="A0A1R1Y1Q7"/>
<sequence length="686" mass="75703">MATILNNEKKIESTDSQIELLAIGSSPSVPFTSSKSSYAPNALWGSNISAPYPTNRWWINMALEGGDQPIGCLPYTVSASNSGASFFYPSQSPSSVSVTMSTLTEWTVGSVEGFSKRFVSSFDDNTMTYTWNSGSGGDMQIPFVKGSPYMTMKYNNCTPKLSYLGSSITSGTRESSKTTYKLTFANNRKWIVFSSEPINLSITQSGELICDKKFNGYLRIAFVPDNNNYDNQLSVLRANSNAIPTGVSIGFNNGNSITHSYQLANVNVGSSKLLILALPHHKNILTGVSNVQNFTNYVTLKGNMTPVLGQNWTLTYSDVNTVTWRSPNPIPSSSYQQLSSALTSDYVYENPSTQDTSVYTRGKTLSRMARFALIADEIGNQSLVSTIVTNLMDNIASWLNSTVGNPLMYETAWGGICTKNGLADFGADYGNGRYNDHYFHYGYFMYAAAVAIKLGNNNGSSNGTNWANKYNAALKGMLNDFVNVETGNNQFTRMRHFDTYDGHSWASGTYVFGLNRNQESSSEAVNAYYGAYLYSLAIGDNERAQAMNLILTSEIKTAQLYWQTVPGSVYNDAFAQNMIVGIFWETSAQYTTWFGNNAEYIYGIQMLPYTPISTVLLSKSWLNVAWPTIKSRTLANNPNIADPWKGFMLMAGAIVDKNGVTPDIQALKYYDNGNSKTNTLWWLSIC</sequence>
<dbReference type="EC" id="3.2.1.39" evidence="3"/>
<keyword evidence="8" id="KW-0624">Polysaccharide degradation</keyword>
<comment type="caution">
    <text evidence="11">The sequence shown here is derived from an EMBL/GenBank/DDBJ whole genome shotgun (WGS) entry which is preliminary data.</text>
</comment>
<dbReference type="Pfam" id="PF03639">
    <property type="entry name" value="Glyco_hydro_81"/>
    <property type="match status" value="1"/>
</dbReference>
<dbReference type="InterPro" id="IPR005200">
    <property type="entry name" value="Endo-beta-glucanase"/>
</dbReference>
<dbReference type="OrthoDB" id="4473401at2759"/>
<dbReference type="PANTHER" id="PTHR31983:SF0">
    <property type="entry name" value="GLUCAN ENDO-1,3-BETA-D-GLUCOSIDASE 2"/>
    <property type="match status" value="1"/>
</dbReference>
<evidence type="ECO:0000256" key="8">
    <source>
        <dbReference type="ARBA" id="ARBA00023326"/>
    </source>
</evidence>
<comment type="catalytic activity">
    <reaction evidence="1">
        <text>Hydrolysis of (1-&gt;3)-beta-D-glucosidic linkages in (1-&gt;3)-beta-D-glucans.</text>
        <dbReference type="EC" id="3.2.1.39"/>
    </reaction>
</comment>
<evidence type="ECO:0000256" key="3">
    <source>
        <dbReference type="ARBA" id="ARBA00012780"/>
    </source>
</evidence>
<dbReference type="Proteomes" id="UP000187283">
    <property type="component" value="Unassembled WGS sequence"/>
</dbReference>
<accession>A0A1R1Y1Q7</accession>
<dbReference type="Gene3D" id="2.70.98.30">
    <property type="entry name" value="Golgi alpha-mannosidase II, domain 4"/>
    <property type="match status" value="1"/>
</dbReference>
<feature type="domain" description="Glycosyl hydrolase family 81 C-terminal" evidence="10">
    <location>
        <begin position="336"/>
        <end position="683"/>
    </location>
</feature>
<evidence type="ECO:0000256" key="5">
    <source>
        <dbReference type="ARBA" id="ARBA00023277"/>
    </source>
</evidence>
<evidence type="ECO:0000259" key="10">
    <source>
        <dbReference type="Pfam" id="PF17652"/>
    </source>
</evidence>
<dbReference type="EMBL" id="LSSN01001163">
    <property type="protein sequence ID" value="OMJ20734.1"/>
    <property type="molecule type" value="Genomic_DNA"/>
</dbReference>
<dbReference type="Pfam" id="PF17652">
    <property type="entry name" value="Glyco_hydro81C"/>
    <property type="match status" value="1"/>
</dbReference>
<dbReference type="GO" id="GO:0000272">
    <property type="term" value="P:polysaccharide catabolic process"/>
    <property type="evidence" value="ECO:0007669"/>
    <property type="project" value="UniProtKB-KW"/>
</dbReference>
<dbReference type="GO" id="GO:0052861">
    <property type="term" value="F:endo-1,3(4)-beta-glucanase activity"/>
    <property type="evidence" value="ECO:0007669"/>
    <property type="project" value="InterPro"/>
</dbReference>
<evidence type="ECO:0000256" key="1">
    <source>
        <dbReference type="ARBA" id="ARBA00000382"/>
    </source>
</evidence>
<comment type="similarity">
    <text evidence="2">Belongs to the glycosyl hydrolase 81 family.</text>
</comment>
<gene>
    <name evidence="11" type="ORF">AYI70_g3921</name>
</gene>
<dbReference type="GO" id="GO:0071555">
    <property type="term" value="P:cell wall organization"/>
    <property type="evidence" value="ECO:0007669"/>
    <property type="project" value="UniProtKB-KW"/>
</dbReference>
<evidence type="ECO:0000256" key="6">
    <source>
        <dbReference type="ARBA" id="ARBA00023295"/>
    </source>
</evidence>
<keyword evidence="6" id="KW-0326">Glycosidase</keyword>
<keyword evidence="4" id="KW-0378">Hydrolase</keyword>
<evidence type="ECO:0000259" key="9">
    <source>
        <dbReference type="Pfam" id="PF03639"/>
    </source>
</evidence>
<keyword evidence="12" id="KW-1185">Reference proteome</keyword>
<keyword evidence="5" id="KW-0119">Carbohydrate metabolism</keyword>
<name>A0A1R1Y1Q7_9FUNG</name>
<evidence type="ECO:0000256" key="2">
    <source>
        <dbReference type="ARBA" id="ARBA00010730"/>
    </source>
</evidence>
<dbReference type="InterPro" id="IPR040451">
    <property type="entry name" value="GH81_N"/>
</dbReference>
<dbReference type="GO" id="GO:0042973">
    <property type="term" value="F:glucan endo-1,3-beta-D-glucosidase activity"/>
    <property type="evidence" value="ECO:0007669"/>
    <property type="project" value="UniProtKB-EC"/>
</dbReference>
<dbReference type="PROSITE" id="PS52008">
    <property type="entry name" value="GH81"/>
    <property type="match status" value="1"/>
</dbReference>
<evidence type="ECO:0000313" key="12">
    <source>
        <dbReference type="Proteomes" id="UP000187283"/>
    </source>
</evidence>
<evidence type="ECO:0000313" key="11">
    <source>
        <dbReference type="EMBL" id="OMJ20734.1"/>
    </source>
</evidence>
<proteinExistence type="inferred from homology"/>